<reference evidence="3" key="1">
    <citation type="journal article" date="2017" name="Genome Biol.">
        <title>Comparative genomics reveals high biological diversity and specific adaptations in the industrially and medically important fungal genus Aspergillus.</title>
        <authorList>
            <person name="de Vries R.P."/>
            <person name="Riley R."/>
            <person name="Wiebenga A."/>
            <person name="Aguilar-Osorio G."/>
            <person name="Amillis S."/>
            <person name="Uchima C.A."/>
            <person name="Anderluh G."/>
            <person name="Asadollahi M."/>
            <person name="Askin M."/>
            <person name="Barry K."/>
            <person name="Battaglia E."/>
            <person name="Bayram O."/>
            <person name="Benocci T."/>
            <person name="Braus-Stromeyer S.A."/>
            <person name="Caldana C."/>
            <person name="Canovas D."/>
            <person name="Cerqueira G.C."/>
            <person name="Chen F."/>
            <person name="Chen W."/>
            <person name="Choi C."/>
            <person name="Clum A."/>
            <person name="Dos Santos R.A."/>
            <person name="Damasio A.R."/>
            <person name="Diallinas G."/>
            <person name="Emri T."/>
            <person name="Fekete E."/>
            <person name="Flipphi M."/>
            <person name="Freyberg S."/>
            <person name="Gallo A."/>
            <person name="Gournas C."/>
            <person name="Habgood R."/>
            <person name="Hainaut M."/>
            <person name="Harispe M.L."/>
            <person name="Henrissat B."/>
            <person name="Hilden K.S."/>
            <person name="Hope R."/>
            <person name="Hossain A."/>
            <person name="Karabika E."/>
            <person name="Karaffa L."/>
            <person name="Karanyi Z."/>
            <person name="Krasevec N."/>
            <person name="Kuo A."/>
            <person name="Kusch H."/>
            <person name="LaButti K."/>
            <person name="Lagendijk E.L."/>
            <person name="Lapidus A."/>
            <person name="Levasseur A."/>
            <person name="Lindquist E."/>
            <person name="Lipzen A."/>
            <person name="Logrieco A.F."/>
            <person name="MacCabe A."/>
            <person name="Maekelae M.R."/>
            <person name="Malavazi I."/>
            <person name="Melin P."/>
            <person name="Meyer V."/>
            <person name="Mielnichuk N."/>
            <person name="Miskei M."/>
            <person name="Molnar A.P."/>
            <person name="Mule G."/>
            <person name="Ngan C.Y."/>
            <person name="Orejas M."/>
            <person name="Orosz E."/>
            <person name="Ouedraogo J.P."/>
            <person name="Overkamp K.M."/>
            <person name="Park H.-S."/>
            <person name="Perrone G."/>
            <person name="Piumi F."/>
            <person name="Punt P.J."/>
            <person name="Ram A.F."/>
            <person name="Ramon A."/>
            <person name="Rauscher S."/>
            <person name="Record E."/>
            <person name="Riano-Pachon D.M."/>
            <person name="Robert V."/>
            <person name="Roehrig J."/>
            <person name="Ruller R."/>
            <person name="Salamov A."/>
            <person name="Salih N.S."/>
            <person name="Samson R.A."/>
            <person name="Sandor E."/>
            <person name="Sanguinetti M."/>
            <person name="Schuetze T."/>
            <person name="Sepcic K."/>
            <person name="Shelest E."/>
            <person name="Sherlock G."/>
            <person name="Sophianopoulou V."/>
            <person name="Squina F.M."/>
            <person name="Sun H."/>
            <person name="Susca A."/>
            <person name="Todd R.B."/>
            <person name="Tsang A."/>
            <person name="Unkles S.E."/>
            <person name="van de Wiele N."/>
            <person name="van Rossen-Uffink D."/>
            <person name="Oliveira J.V."/>
            <person name="Vesth T.C."/>
            <person name="Visser J."/>
            <person name="Yu J.-H."/>
            <person name="Zhou M."/>
            <person name="Andersen M.R."/>
            <person name="Archer D.B."/>
            <person name="Baker S.E."/>
            <person name="Benoit I."/>
            <person name="Brakhage A.A."/>
            <person name="Braus G.H."/>
            <person name="Fischer R."/>
            <person name="Frisvad J.C."/>
            <person name="Goldman G.H."/>
            <person name="Houbraken J."/>
            <person name="Oakley B."/>
            <person name="Pocsi I."/>
            <person name="Scazzocchio C."/>
            <person name="Seiboth B."/>
            <person name="vanKuyk P.A."/>
            <person name="Wortman J."/>
            <person name="Dyer P.S."/>
            <person name="Grigoriev I.V."/>
        </authorList>
    </citation>
    <scope>NUCLEOTIDE SEQUENCE [LARGE SCALE GENOMIC DNA]</scope>
    <source>
        <strain evidence="3">CBS 583.65</strain>
    </source>
</reference>
<evidence type="ECO:0000313" key="3">
    <source>
        <dbReference type="Proteomes" id="UP000184073"/>
    </source>
</evidence>
<dbReference type="Proteomes" id="UP000184073">
    <property type="component" value="Unassembled WGS sequence"/>
</dbReference>
<dbReference type="RefSeq" id="XP_040671665.1">
    <property type="nucleotide sequence ID" value="XM_040807602.1"/>
</dbReference>
<dbReference type="STRING" id="1036611.A0A1L9PWQ9"/>
<dbReference type="PANTHER" id="PTHR13950">
    <property type="entry name" value="RABCONNECTIN-RELATED"/>
    <property type="match status" value="1"/>
</dbReference>
<feature type="domain" description="RAVE complex protein Rav1 C-terminal" evidence="1">
    <location>
        <begin position="1"/>
        <end position="222"/>
    </location>
</feature>
<dbReference type="InterPro" id="IPR022033">
    <property type="entry name" value="Rav1p_C"/>
</dbReference>
<sequence>SLYYLALKKKNILQDLWRIAHWHHEQAATSRLLANDLREPRWKITALKNAYALLGRRRFEYAATFFLLADRLRDCAHILINQVGDLQLAIAITRAYEGDNGPVLKEILKERILPQVATDSNRWMASWAFWMLGRGDMAVRSLIPPVESLIPSTPSSPGSTLQAKSYLSNDPALIVLYKQLREKTPQTLKGASQVPAQAEWAFILRNARLYDRMGCDLLSLDLVRH</sequence>
<feature type="non-terminal residue" evidence="2">
    <location>
        <position position="1"/>
    </location>
</feature>
<dbReference type="PANTHER" id="PTHR13950:SF9">
    <property type="entry name" value="RABCONNECTIN-3A"/>
    <property type="match status" value="1"/>
</dbReference>
<dbReference type="OrthoDB" id="342131at2759"/>
<dbReference type="VEuPathDB" id="FungiDB:ASPVEDRAFT_139772"/>
<dbReference type="AlphaFoldDB" id="A0A1L9PWQ9"/>
<accession>A0A1L9PWQ9</accession>
<gene>
    <name evidence="2" type="ORF">ASPVEDRAFT_139772</name>
</gene>
<dbReference type="GeneID" id="63723113"/>
<evidence type="ECO:0000313" key="2">
    <source>
        <dbReference type="EMBL" id="OJJ05903.1"/>
    </source>
</evidence>
<dbReference type="GO" id="GO:0007035">
    <property type="term" value="P:vacuolar acidification"/>
    <property type="evidence" value="ECO:0007669"/>
    <property type="project" value="TreeGrafter"/>
</dbReference>
<dbReference type="EMBL" id="KV878134">
    <property type="protein sequence ID" value="OJJ05903.1"/>
    <property type="molecule type" value="Genomic_DNA"/>
</dbReference>
<proteinExistence type="predicted"/>
<dbReference type="GO" id="GO:0043291">
    <property type="term" value="C:RAVE complex"/>
    <property type="evidence" value="ECO:0007669"/>
    <property type="project" value="TreeGrafter"/>
</dbReference>
<protein>
    <recommendedName>
        <fullName evidence="1">RAVE complex protein Rav1 C-terminal domain-containing protein</fullName>
    </recommendedName>
</protein>
<dbReference type="Pfam" id="PF12234">
    <property type="entry name" value="Rav1p_C"/>
    <property type="match status" value="1"/>
</dbReference>
<dbReference type="InterPro" id="IPR052208">
    <property type="entry name" value="DmX-like/RAVE_component"/>
</dbReference>
<keyword evidence="3" id="KW-1185">Reference proteome</keyword>
<organism evidence="2 3">
    <name type="scientific">Aspergillus versicolor CBS 583.65</name>
    <dbReference type="NCBI Taxonomy" id="1036611"/>
    <lineage>
        <taxon>Eukaryota</taxon>
        <taxon>Fungi</taxon>
        <taxon>Dikarya</taxon>
        <taxon>Ascomycota</taxon>
        <taxon>Pezizomycotina</taxon>
        <taxon>Eurotiomycetes</taxon>
        <taxon>Eurotiomycetidae</taxon>
        <taxon>Eurotiales</taxon>
        <taxon>Aspergillaceae</taxon>
        <taxon>Aspergillus</taxon>
        <taxon>Aspergillus subgen. Nidulantes</taxon>
    </lineage>
</organism>
<name>A0A1L9PWQ9_ASPVE</name>
<evidence type="ECO:0000259" key="1">
    <source>
        <dbReference type="Pfam" id="PF12234"/>
    </source>
</evidence>